<comment type="caution">
    <text evidence="2">The sequence shown here is derived from an EMBL/GenBank/DDBJ whole genome shotgun (WGS) entry which is preliminary data.</text>
</comment>
<organism evidence="2 3">
    <name type="scientific">Streptomyces litchfieldiae</name>
    <dbReference type="NCBI Taxonomy" id="3075543"/>
    <lineage>
        <taxon>Bacteria</taxon>
        <taxon>Bacillati</taxon>
        <taxon>Actinomycetota</taxon>
        <taxon>Actinomycetes</taxon>
        <taxon>Kitasatosporales</taxon>
        <taxon>Streptomycetaceae</taxon>
        <taxon>Streptomyces</taxon>
    </lineage>
</organism>
<proteinExistence type="predicted"/>
<evidence type="ECO:0000313" key="3">
    <source>
        <dbReference type="Proteomes" id="UP001183246"/>
    </source>
</evidence>
<feature type="region of interest" description="Disordered" evidence="1">
    <location>
        <begin position="1"/>
        <end position="69"/>
    </location>
</feature>
<protein>
    <submittedName>
        <fullName evidence="2">Uncharacterized protein</fullName>
    </submittedName>
</protein>
<reference evidence="3" key="1">
    <citation type="submission" date="2023-07" db="EMBL/GenBank/DDBJ databases">
        <title>30 novel species of actinomycetes from the DSMZ collection.</title>
        <authorList>
            <person name="Nouioui I."/>
        </authorList>
    </citation>
    <scope>NUCLEOTIDE SEQUENCE [LARGE SCALE GENOMIC DNA]</scope>
    <source>
        <strain evidence="3">DSM 44938</strain>
    </source>
</reference>
<dbReference type="RefSeq" id="WP_311708029.1">
    <property type="nucleotide sequence ID" value="NZ_JAVREL010000025.1"/>
</dbReference>
<name>A0ABU2N055_9ACTN</name>
<gene>
    <name evidence="2" type="ORF">RM590_30625</name>
</gene>
<dbReference type="EMBL" id="JAVREL010000025">
    <property type="protein sequence ID" value="MDT0346903.1"/>
    <property type="molecule type" value="Genomic_DNA"/>
</dbReference>
<feature type="compositionally biased region" description="Basic and acidic residues" evidence="1">
    <location>
        <begin position="10"/>
        <end position="32"/>
    </location>
</feature>
<accession>A0ABU2N055</accession>
<sequence length="69" mass="7528">MNKSNARRRREGEDPRGPGAHSGREREPRERIIPGTATAAEGFTESDTARGDPLHGVVTEDAEADTKEK</sequence>
<evidence type="ECO:0000313" key="2">
    <source>
        <dbReference type="EMBL" id="MDT0346903.1"/>
    </source>
</evidence>
<dbReference type="Proteomes" id="UP001183246">
    <property type="component" value="Unassembled WGS sequence"/>
</dbReference>
<keyword evidence="3" id="KW-1185">Reference proteome</keyword>
<evidence type="ECO:0000256" key="1">
    <source>
        <dbReference type="SAM" id="MobiDB-lite"/>
    </source>
</evidence>